<dbReference type="PANTHER" id="PTHR42852">
    <property type="entry name" value="THIOL:DISULFIDE INTERCHANGE PROTEIN DSBE"/>
    <property type="match status" value="1"/>
</dbReference>
<dbReference type="GO" id="GO:0016491">
    <property type="term" value="F:oxidoreductase activity"/>
    <property type="evidence" value="ECO:0007669"/>
    <property type="project" value="InterPro"/>
</dbReference>
<dbReference type="SUPFAM" id="SSF52833">
    <property type="entry name" value="Thioredoxin-like"/>
    <property type="match status" value="1"/>
</dbReference>
<proteinExistence type="predicted"/>
<dbReference type="InterPro" id="IPR050553">
    <property type="entry name" value="Thioredoxin_ResA/DsbE_sf"/>
</dbReference>
<comment type="caution">
    <text evidence="6">The sequence shown here is derived from an EMBL/GenBank/DDBJ whole genome shotgun (WGS) entry which is preliminary data.</text>
</comment>
<dbReference type="GO" id="GO:0016209">
    <property type="term" value="F:antioxidant activity"/>
    <property type="evidence" value="ECO:0007669"/>
    <property type="project" value="InterPro"/>
</dbReference>
<keyword evidence="4" id="KW-0676">Redox-active center</keyword>
<gene>
    <name evidence="6" type="ORF">FA046_02520</name>
</gene>
<dbReference type="CDD" id="cd02966">
    <property type="entry name" value="TlpA_like_family"/>
    <property type="match status" value="1"/>
</dbReference>
<evidence type="ECO:0000313" key="6">
    <source>
        <dbReference type="EMBL" id="TKC00570.1"/>
    </source>
</evidence>
<dbReference type="RefSeq" id="WP_136824779.1">
    <property type="nucleotide sequence ID" value="NZ_SWBP01000001.1"/>
</dbReference>
<keyword evidence="3" id="KW-1015">Disulfide bond</keyword>
<name>A0A4U1C411_9SPHI</name>
<dbReference type="Pfam" id="PF00578">
    <property type="entry name" value="AhpC-TSA"/>
    <property type="match status" value="1"/>
</dbReference>
<dbReference type="Pfam" id="PF14289">
    <property type="entry name" value="DUF4369"/>
    <property type="match status" value="1"/>
</dbReference>
<evidence type="ECO:0000313" key="7">
    <source>
        <dbReference type="Proteomes" id="UP000308181"/>
    </source>
</evidence>
<accession>A0A4U1C411</accession>
<sequence length="376" mass="42250">MKRFIFSIILQIPLLVFAQSTFSLKGEIKNLKANKNIYLIHLANQQEKLDSAKIINGKFEFKIGLASPAVAILLLDHSGKDLQDKQSPKDIYRFFIEPGEATLTASDSVAKSMVSGLNIFKDNAAFINATQPIEQKLMAINDEFGALSPEKRNKQEIAQGFQDRYLALIEDRKKSIADFITSKPNSYISLYALNADLATEDMNVDMVESTYQKLSDELKKDILAQSVLERLSLAKRTAIGVNAVDFEEKTAEQIAIKLSSFKGQYVLIDFWASWCGPCRQENPNVVNAYETFKDKNFTILGVSIDQREDLWTKAVKADGLVWTQLLDRTNNIAQLYGVNSIPKNFLIDPTGKIIAKNLRGPALLDKLNEVLNKKKF</sequence>
<dbReference type="PROSITE" id="PS00194">
    <property type="entry name" value="THIOREDOXIN_1"/>
    <property type="match status" value="1"/>
</dbReference>
<keyword evidence="7" id="KW-1185">Reference proteome</keyword>
<dbReference type="GO" id="GO:0017004">
    <property type="term" value="P:cytochrome complex assembly"/>
    <property type="evidence" value="ECO:0007669"/>
    <property type="project" value="UniProtKB-KW"/>
</dbReference>
<comment type="subcellular location">
    <subcellularLocation>
        <location evidence="1">Cell envelope</location>
    </subcellularLocation>
</comment>
<dbReference type="EMBL" id="SWBP01000001">
    <property type="protein sequence ID" value="TKC00570.1"/>
    <property type="molecule type" value="Genomic_DNA"/>
</dbReference>
<dbReference type="Gene3D" id="3.40.30.10">
    <property type="entry name" value="Glutaredoxin"/>
    <property type="match status" value="1"/>
</dbReference>
<feature type="domain" description="Thioredoxin" evidence="5">
    <location>
        <begin position="232"/>
        <end position="376"/>
    </location>
</feature>
<dbReference type="InterPro" id="IPR013766">
    <property type="entry name" value="Thioredoxin_domain"/>
</dbReference>
<dbReference type="PROSITE" id="PS51352">
    <property type="entry name" value="THIOREDOXIN_2"/>
    <property type="match status" value="1"/>
</dbReference>
<dbReference type="InterPro" id="IPR025380">
    <property type="entry name" value="DUF4369"/>
</dbReference>
<reference evidence="6 7" key="1">
    <citation type="submission" date="2019-04" db="EMBL/GenBank/DDBJ databases">
        <title>Pedobacter sp. AR-3-17 sp. nov., isolated from Arctic soil.</title>
        <authorList>
            <person name="Dahal R.H."/>
            <person name="Kim D.-U."/>
        </authorList>
    </citation>
    <scope>NUCLEOTIDE SEQUENCE [LARGE SCALE GENOMIC DNA]</scope>
    <source>
        <strain evidence="6 7">AR-3-17</strain>
    </source>
</reference>
<dbReference type="InterPro" id="IPR036249">
    <property type="entry name" value="Thioredoxin-like_sf"/>
</dbReference>
<evidence type="ECO:0000256" key="4">
    <source>
        <dbReference type="ARBA" id="ARBA00023284"/>
    </source>
</evidence>
<dbReference type="GO" id="GO:0030313">
    <property type="term" value="C:cell envelope"/>
    <property type="evidence" value="ECO:0007669"/>
    <property type="project" value="UniProtKB-SubCell"/>
</dbReference>
<evidence type="ECO:0000256" key="1">
    <source>
        <dbReference type="ARBA" id="ARBA00004196"/>
    </source>
</evidence>
<dbReference type="AlphaFoldDB" id="A0A4U1C411"/>
<dbReference type="Proteomes" id="UP000308181">
    <property type="component" value="Unassembled WGS sequence"/>
</dbReference>
<organism evidence="6 7">
    <name type="scientific">Pedobacter cryophilus</name>
    <dbReference type="NCBI Taxonomy" id="2571271"/>
    <lineage>
        <taxon>Bacteria</taxon>
        <taxon>Pseudomonadati</taxon>
        <taxon>Bacteroidota</taxon>
        <taxon>Sphingobacteriia</taxon>
        <taxon>Sphingobacteriales</taxon>
        <taxon>Sphingobacteriaceae</taxon>
        <taxon>Pedobacter</taxon>
    </lineage>
</organism>
<dbReference type="InterPro" id="IPR017937">
    <property type="entry name" value="Thioredoxin_CS"/>
</dbReference>
<keyword evidence="2" id="KW-0201">Cytochrome c-type biogenesis</keyword>
<evidence type="ECO:0000256" key="2">
    <source>
        <dbReference type="ARBA" id="ARBA00022748"/>
    </source>
</evidence>
<protein>
    <submittedName>
        <fullName evidence="6">AhpC/TSA family protein</fullName>
    </submittedName>
</protein>
<evidence type="ECO:0000256" key="3">
    <source>
        <dbReference type="ARBA" id="ARBA00023157"/>
    </source>
</evidence>
<dbReference type="OrthoDB" id="750178at2"/>
<dbReference type="InterPro" id="IPR000866">
    <property type="entry name" value="AhpC/TSA"/>
</dbReference>
<evidence type="ECO:0000259" key="5">
    <source>
        <dbReference type="PROSITE" id="PS51352"/>
    </source>
</evidence>
<dbReference type="PANTHER" id="PTHR42852:SF6">
    <property type="entry name" value="THIOL:DISULFIDE INTERCHANGE PROTEIN DSBE"/>
    <property type="match status" value="1"/>
</dbReference>